<organism evidence="2 3">
    <name type="scientific">Artemisia annua</name>
    <name type="common">Sweet wormwood</name>
    <dbReference type="NCBI Taxonomy" id="35608"/>
    <lineage>
        <taxon>Eukaryota</taxon>
        <taxon>Viridiplantae</taxon>
        <taxon>Streptophyta</taxon>
        <taxon>Embryophyta</taxon>
        <taxon>Tracheophyta</taxon>
        <taxon>Spermatophyta</taxon>
        <taxon>Magnoliopsida</taxon>
        <taxon>eudicotyledons</taxon>
        <taxon>Gunneridae</taxon>
        <taxon>Pentapetalae</taxon>
        <taxon>asterids</taxon>
        <taxon>campanulids</taxon>
        <taxon>Asterales</taxon>
        <taxon>Asteraceae</taxon>
        <taxon>Asteroideae</taxon>
        <taxon>Anthemideae</taxon>
        <taxon>Artemisiinae</taxon>
        <taxon>Artemisia</taxon>
    </lineage>
</organism>
<name>A0A2U1KCQ0_ARTAN</name>
<evidence type="ECO:0000313" key="2">
    <source>
        <dbReference type="EMBL" id="PWA34550.1"/>
    </source>
</evidence>
<dbReference type="OrthoDB" id="10255522at2759"/>
<reference evidence="2 3" key="1">
    <citation type="journal article" date="2018" name="Mol. Plant">
        <title>The genome of Artemisia annua provides insight into the evolution of Asteraceae family and artemisinin biosynthesis.</title>
        <authorList>
            <person name="Shen Q."/>
            <person name="Zhang L."/>
            <person name="Liao Z."/>
            <person name="Wang S."/>
            <person name="Yan T."/>
            <person name="Shi P."/>
            <person name="Liu M."/>
            <person name="Fu X."/>
            <person name="Pan Q."/>
            <person name="Wang Y."/>
            <person name="Lv Z."/>
            <person name="Lu X."/>
            <person name="Zhang F."/>
            <person name="Jiang W."/>
            <person name="Ma Y."/>
            <person name="Chen M."/>
            <person name="Hao X."/>
            <person name="Li L."/>
            <person name="Tang Y."/>
            <person name="Lv G."/>
            <person name="Zhou Y."/>
            <person name="Sun X."/>
            <person name="Brodelius P.E."/>
            <person name="Rose J.K.C."/>
            <person name="Tang K."/>
        </authorList>
    </citation>
    <scope>NUCLEOTIDE SEQUENCE [LARGE SCALE GENOMIC DNA]</scope>
    <source>
        <strain evidence="3">cv. Huhao1</strain>
        <tissue evidence="2">Leaf</tissue>
    </source>
</reference>
<evidence type="ECO:0000256" key="1">
    <source>
        <dbReference type="SAM" id="Coils"/>
    </source>
</evidence>
<dbReference type="AlphaFoldDB" id="A0A2U1KCQ0"/>
<accession>A0A2U1KCQ0</accession>
<keyword evidence="1" id="KW-0175">Coiled coil</keyword>
<dbReference type="Proteomes" id="UP000245207">
    <property type="component" value="Unassembled WGS sequence"/>
</dbReference>
<gene>
    <name evidence="2" type="ORF">CTI12_AA617990</name>
</gene>
<proteinExistence type="predicted"/>
<dbReference type="EMBL" id="PKPP01022274">
    <property type="protein sequence ID" value="PWA34550.1"/>
    <property type="molecule type" value="Genomic_DNA"/>
</dbReference>
<protein>
    <submittedName>
        <fullName evidence="2">Uncharacterized protein</fullName>
    </submittedName>
</protein>
<comment type="caution">
    <text evidence="2">The sequence shown here is derived from an EMBL/GenBank/DDBJ whole genome shotgun (WGS) entry which is preliminary data.</text>
</comment>
<sequence>MNQNTMILSREFELTKTKICNLEDDKEILYKSLEEHKQAIQEARENMEDAHSIIVKLGNECESLDKKVIKLEKELVAAKGDILRLRTWMSSLETTEKVHK</sequence>
<dbReference type="STRING" id="35608.A0A2U1KCQ0"/>
<feature type="coiled-coil region" evidence="1">
    <location>
        <begin position="26"/>
        <end position="81"/>
    </location>
</feature>
<evidence type="ECO:0000313" key="3">
    <source>
        <dbReference type="Proteomes" id="UP000245207"/>
    </source>
</evidence>
<keyword evidence="3" id="KW-1185">Reference proteome</keyword>